<gene>
    <name evidence="5" type="ORF">BM536_026285</name>
</gene>
<dbReference type="PROSITE" id="PS01124">
    <property type="entry name" value="HTH_ARAC_FAMILY_2"/>
    <property type="match status" value="1"/>
</dbReference>
<accession>A0A1V6MN83</accession>
<evidence type="ECO:0000313" key="6">
    <source>
        <dbReference type="Proteomes" id="UP000184286"/>
    </source>
</evidence>
<keyword evidence="1" id="KW-0805">Transcription regulation</keyword>
<dbReference type="SUPFAM" id="SSF46689">
    <property type="entry name" value="Homeodomain-like"/>
    <property type="match status" value="2"/>
</dbReference>
<feature type="domain" description="HTH araC/xylS-type" evidence="4">
    <location>
        <begin position="223"/>
        <end position="321"/>
    </location>
</feature>
<dbReference type="GO" id="GO:0003700">
    <property type="term" value="F:DNA-binding transcription factor activity"/>
    <property type="evidence" value="ECO:0007669"/>
    <property type="project" value="InterPro"/>
</dbReference>
<dbReference type="AlphaFoldDB" id="A0A1V6MN83"/>
<sequence length="332" mass="35643">MDAHPRSNGLTRGDPLAGLLEGPRARGALMIRACFDPPWAVRVEDRAPLTVMLMVRGEGWVVPDEGERVRLTAGDLAIARGPGHYTCADDPATVPQALILPEGQCAYPDGRALNGSMDLGVRAWGDRLDGSTLVLIGTYMMDGEISGRLLDALPPLLSLTSDVWRCPLTPLLMEEIGRDEPGQEVVLDRLLDLLVIAALRAWFSRPEAEAPAWYRAMADPVVGRVLRLVQDDPAHPWTVASLAVKAGVSRAGLARRFTELVGEPPMTHLTGWRLALAADLLRDTDETIGAIARQVGYGSAFALSSAFKRVYGVSPQEHRGRVGAGLPVVGGA</sequence>
<dbReference type="InterPro" id="IPR018060">
    <property type="entry name" value="HTH_AraC"/>
</dbReference>
<organism evidence="5 6">
    <name type="scientific">Streptomyces phaeoluteigriseus</name>
    <dbReference type="NCBI Taxonomy" id="114686"/>
    <lineage>
        <taxon>Bacteria</taxon>
        <taxon>Bacillati</taxon>
        <taxon>Actinomycetota</taxon>
        <taxon>Actinomycetes</taxon>
        <taxon>Kitasatosporales</taxon>
        <taxon>Streptomycetaceae</taxon>
        <taxon>Streptomyces</taxon>
        <taxon>Streptomyces aurantiacus group</taxon>
    </lineage>
</organism>
<evidence type="ECO:0000256" key="1">
    <source>
        <dbReference type="ARBA" id="ARBA00023015"/>
    </source>
</evidence>
<dbReference type="InterPro" id="IPR032783">
    <property type="entry name" value="AraC_lig"/>
</dbReference>
<dbReference type="STRING" id="114686.BM536_026285"/>
<dbReference type="InterPro" id="IPR018062">
    <property type="entry name" value="HTH_AraC-typ_CS"/>
</dbReference>
<dbReference type="InterPro" id="IPR050204">
    <property type="entry name" value="AraC_XylS_family_regulators"/>
</dbReference>
<dbReference type="PANTHER" id="PTHR46796">
    <property type="entry name" value="HTH-TYPE TRANSCRIPTIONAL ACTIVATOR RHAS-RELATED"/>
    <property type="match status" value="1"/>
</dbReference>
<protein>
    <submittedName>
        <fullName evidence="5">AraC family transcriptional regulator</fullName>
    </submittedName>
</protein>
<evidence type="ECO:0000256" key="3">
    <source>
        <dbReference type="ARBA" id="ARBA00023163"/>
    </source>
</evidence>
<reference evidence="5 6" key="2">
    <citation type="submission" date="2017-02" db="EMBL/GenBank/DDBJ databases">
        <title>Draft genome sequence of Streptomyces phaeoluteigriseus type strain DSM41896.</title>
        <authorList>
            <person name="Salih T.S."/>
            <person name="Algora Gallardo L."/>
            <person name="Melo Santos T."/>
            <person name="Filgueira Martinez S."/>
            <person name="Herron P.R."/>
        </authorList>
    </citation>
    <scope>NUCLEOTIDE SEQUENCE [LARGE SCALE GENOMIC DNA]</scope>
    <source>
        <strain evidence="5 6">DSM 41896</strain>
    </source>
</reference>
<reference evidence="6" key="1">
    <citation type="submission" date="2016-11" db="EMBL/GenBank/DDBJ databases">
        <authorList>
            <person name="Schniete J.K."/>
            <person name="Salih T."/>
            <person name="Algora Gallardo L."/>
            <person name="Martinez Fernandez S."/>
            <person name="Herron P.R."/>
        </authorList>
    </citation>
    <scope>NUCLEOTIDE SEQUENCE [LARGE SCALE GENOMIC DNA]</scope>
    <source>
        <strain evidence="6">DSM 41896</strain>
    </source>
</reference>
<evidence type="ECO:0000259" key="4">
    <source>
        <dbReference type="PROSITE" id="PS01124"/>
    </source>
</evidence>
<dbReference type="EMBL" id="MPOH02000016">
    <property type="protein sequence ID" value="OQD53776.1"/>
    <property type="molecule type" value="Genomic_DNA"/>
</dbReference>
<keyword evidence="2" id="KW-0238">DNA-binding</keyword>
<evidence type="ECO:0000313" key="5">
    <source>
        <dbReference type="EMBL" id="OQD53776.1"/>
    </source>
</evidence>
<dbReference type="Pfam" id="PF12852">
    <property type="entry name" value="Cupin_6"/>
    <property type="match status" value="1"/>
</dbReference>
<dbReference type="RefSeq" id="WP_073492537.1">
    <property type="nucleotide sequence ID" value="NZ_MPOH02000016.1"/>
</dbReference>
<keyword evidence="3" id="KW-0804">Transcription</keyword>
<name>A0A1V6MN83_9ACTN</name>
<dbReference type="OrthoDB" id="241790at2"/>
<dbReference type="PANTHER" id="PTHR46796:SF13">
    <property type="entry name" value="HTH-TYPE TRANSCRIPTIONAL ACTIVATOR RHAS"/>
    <property type="match status" value="1"/>
</dbReference>
<dbReference type="InterPro" id="IPR009057">
    <property type="entry name" value="Homeodomain-like_sf"/>
</dbReference>
<dbReference type="Gene3D" id="1.10.10.60">
    <property type="entry name" value="Homeodomain-like"/>
    <property type="match status" value="2"/>
</dbReference>
<dbReference type="GO" id="GO:0043565">
    <property type="term" value="F:sequence-specific DNA binding"/>
    <property type="evidence" value="ECO:0007669"/>
    <property type="project" value="InterPro"/>
</dbReference>
<dbReference type="Proteomes" id="UP000184286">
    <property type="component" value="Unassembled WGS sequence"/>
</dbReference>
<dbReference type="SMART" id="SM00342">
    <property type="entry name" value="HTH_ARAC"/>
    <property type="match status" value="1"/>
</dbReference>
<dbReference type="Pfam" id="PF12833">
    <property type="entry name" value="HTH_18"/>
    <property type="match status" value="1"/>
</dbReference>
<comment type="caution">
    <text evidence="5">The sequence shown here is derived from an EMBL/GenBank/DDBJ whole genome shotgun (WGS) entry which is preliminary data.</text>
</comment>
<proteinExistence type="predicted"/>
<dbReference type="PROSITE" id="PS00041">
    <property type="entry name" value="HTH_ARAC_FAMILY_1"/>
    <property type="match status" value="1"/>
</dbReference>
<evidence type="ECO:0000256" key="2">
    <source>
        <dbReference type="ARBA" id="ARBA00023125"/>
    </source>
</evidence>